<evidence type="ECO:0000313" key="2">
    <source>
        <dbReference type="Proteomes" id="UP000054560"/>
    </source>
</evidence>
<dbReference type="GeneID" id="25916234"/>
<accession>A0A0L0F553</accession>
<protein>
    <submittedName>
        <fullName evidence="1">Uncharacterized protein</fullName>
    </submittedName>
</protein>
<organism evidence="1 2">
    <name type="scientific">Sphaeroforma arctica JP610</name>
    <dbReference type="NCBI Taxonomy" id="667725"/>
    <lineage>
        <taxon>Eukaryota</taxon>
        <taxon>Ichthyosporea</taxon>
        <taxon>Ichthyophonida</taxon>
        <taxon>Sphaeroforma</taxon>
    </lineage>
</organism>
<sequence>ANTVISCNSATYGGGMYVTYFDAVFSEDMASSSLAPDIAEALGNAHGVVSREAYQQMILLATPVAEDGPNSTMSQHNIRNNWATEGCSLVFSFMTKKCLENDGRSLDLSCVANVGKVTRYRYIGCRYNH</sequence>
<reference evidence="1 2" key="1">
    <citation type="submission" date="2011-02" db="EMBL/GenBank/DDBJ databases">
        <title>The Genome Sequence of Sphaeroforma arctica JP610.</title>
        <authorList>
            <consortium name="The Broad Institute Genome Sequencing Platform"/>
            <person name="Russ C."/>
            <person name="Cuomo C."/>
            <person name="Young S.K."/>
            <person name="Zeng Q."/>
            <person name="Gargeya S."/>
            <person name="Alvarado L."/>
            <person name="Berlin A."/>
            <person name="Chapman S.B."/>
            <person name="Chen Z."/>
            <person name="Freedman E."/>
            <person name="Gellesch M."/>
            <person name="Goldberg J."/>
            <person name="Griggs A."/>
            <person name="Gujja S."/>
            <person name="Heilman E."/>
            <person name="Heiman D."/>
            <person name="Howarth C."/>
            <person name="Mehta T."/>
            <person name="Neiman D."/>
            <person name="Pearson M."/>
            <person name="Roberts A."/>
            <person name="Saif S."/>
            <person name="Shea T."/>
            <person name="Shenoy N."/>
            <person name="Sisk P."/>
            <person name="Stolte C."/>
            <person name="Sykes S."/>
            <person name="White J."/>
            <person name="Yandava C."/>
            <person name="Burger G."/>
            <person name="Gray M.W."/>
            <person name="Holland P.W.H."/>
            <person name="King N."/>
            <person name="Lang F.B.F."/>
            <person name="Roger A.J."/>
            <person name="Ruiz-Trillo I."/>
            <person name="Haas B."/>
            <person name="Nusbaum C."/>
            <person name="Birren B."/>
        </authorList>
    </citation>
    <scope>NUCLEOTIDE SEQUENCE [LARGE SCALE GENOMIC DNA]</scope>
    <source>
        <strain evidence="1 2">JP610</strain>
    </source>
</reference>
<dbReference type="Proteomes" id="UP000054560">
    <property type="component" value="Unassembled WGS sequence"/>
</dbReference>
<gene>
    <name evidence="1" type="ORF">SARC_15730</name>
</gene>
<proteinExistence type="predicted"/>
<dbReference type="EMBL" id="KQ248228">
    <property type="protein sequence ID" value="KNC71729.1"/>
    <property type="molecule type" value="Genomic_DNA"/>
</dbReference>
<name>A0A0L0F553_9EUKA</name>
<evidence type="ECO:0000313" key="1">
    <source>
        <dbReference type="EMBL" id="KNC71729.1"/>
    </source>
</evidence>
<dbReference type="AlphaFoldDB" id="A0A0L0F553"/>
<dbReference type="RefSeq" id="XP_014145631.1">
    <property type="nucleotide sequence ID" value="XM_014290156.1"/>
</dbReference>
<keyword evidence="2" id="KW-1185">Reference proteome</keyword>
<feature type="non-terminal residue" evidence="1">
    <location>
        <position position="1"/>
    </location>
</feature>